<organism evidence="1">
    <name type="scientific">Leviviridae sp</name>
    <dbReference type="NCBI Taxonomy" id="2027243"/>
    <lineage>
        <taxon>Viruses</taxon>
        <taxon>Riboviria</taxon>
        <taxon>Orthornavirae</taxon>
        <taxon>Lenarviricota</taxon>
        <taxon>Leviviricetes</taxon>
        <taxon>Norzivirales</taxon>
        <taxon>Fiersviridae</taxon>
    </lineage>
</organism>
<evidence type="ECO:0000313" key="1">
    <source>
        <dbReference type="EMBL" id="QDH89088.1"/>
    </source>
</evidence>
<proteinExistence type="predicted"/>
<protein>
    <submittedName>
        <fullName evidence="1">Uncharacterized protein</fullName>
    </submittedName>
</protein>
<dbReference type="EMBL" id="MN034590">
    <property type="protein sequence ID" value="QDH89088.1"/>
    <property type="molecule type" value="Genomic_RNA"/>
</dbReference>
<accession>A0A514D631</accession>
<sequence length="116" mass="12590">MLTDPQTIVVAGVTKSLPKTSSKDQSSTYNTADLAYTLKISHNVSGQKIRSVERTDYRALVTDPVSGDTDWQVLSVYTVIERPITGFSATQVSDLLAGHQARMDSTHIAKLYGGES</sequence>
<dbReference type="Gene3D" id="2.40.160.220">
    <property type="match status" value="1"/>
</dbReference>
<name>A0A514D631_9VIRU</name>
<reference evidence="1" key="1">
    <citation type="submission" date="2019-05" db="EMBL/GenBank/DDBJ databases">
        <title>Metatranscriptomic reconstruction reveals RNA viruses with the potential to shape carbon cycling in soil.</title>
        <authorList>
            <person name="Starr E.P."/>
            <person name="Nuccio E."/>
            <person name="Pett-Ridge J."/>
            <person name="Banfield J.F."/>
            <person name="Firestone M.K."/>
        </authorList>
    </citation>
    <scope>NUCLEOTIDE SEQUENCE</scope>
    <source>
        <strain evidence="1">H4_Bulk_Litter_22_scaffold_251</strain>
    </source>
</reference>
<gene>
    <name evidence="1" type="ORF">H4BulkLitter22251_000003</name>
</gene>